<dbReference type="AlphaFoldDB" id="A0A1S7LEQ5"/>
<organism evidence="4">
    <name type="scientific">Magnetococcus massalia (strain MO-1)</name>
    <dbReference type="NCBI Taxonomy" id="451514"/>
    <lineage>
        <taxon>Bacteria</taxon>
        <taxon>Pseudomonadati</taxon>
        <taxon>Pseudomonadota</taxon>
        <taxon>Magnetococcia</taxon>
        <taxon>Magnetococcales</taxon>
        <taxon>Magnetococcaceae</taxon>
        <taxon>Magnetococcus</taxon>
    </lineage>
</organism>
<dbReference type="InterPro" id="IPR032877">
    <property type="entry name" value="Transposase_HTH"/>
</dbReference>
<name>A0A1S7LEQ5_MAGMO</name>
<sequence>MPTGTPFFWFIPEHWEKRCCDNGSFTLIWIVRPIQNREELPLSYSDFIEEVCQWEGYSVGSIERWTNNGQEEVWIELHPKDGRSMQCDSCGSRSDRVHDMTERWVRDLPIFDAQTHLLVWRCRIWCDQCGGPKLERLNWLRRNRRLTVRFEESVARLCEFTSVKHVASFYDLHWDTVKEIDKRALTARLGPIDLSGVSILGMDEFVIQKGHRYATVIIEIPRKRVLWLGRGRSRESIRPFFEQLGRQGCKQIQAVAMDMNSAFDKEVKAQCPNAEVVFDLFHVVAKYGREVMDRVRVDEANRLREDKQARKVVKSSRWLLLRNRSNIKKEEDHIRLNELLEANQALMTVYLLKDELKQLWSHDSEQKAQEAWDQWYLQAMESDIEPLKLFAKRLKPYLFGILSHCKWPYHTSLLEGINNKIKVIKRRAYGYLDDEYFFLKIRDAFPGVPG</sequence>
<dbReference type="InterPro" id="IPR047951">
    <property type="entry name" value="Transpos_ISL3"/>
</dbReference>
<feature type="domain" description="Transposase IS204/IS1001/IS1096/IS1165 zinc-finger" evidence="3">
    <location>
        <begin position="84"/>
        <end position="129"/>
    </location>
</feature>
<feature type="domain" description="Transposase IS204/IS1001/IS1096/IS1165 DDE" evidence="1">
    <location>
        <begin position="200"/>
        <end position="441"/>
    </location>
</feature>
<dbReference type="Pfam" id="PF01610">
    <property type="entry name" value="DDE_Tnp_ISL3"/>
    <property type="match status" value="1"/>
</dbReference>
<reference evidence="4" key="1">
    <citation type="submission" date="2015-04" db="EMBL/GenBank/DDBJ databases">
        <authorList>
            <person name="Syromyatnikov M.Y."/>
            <person name="Popov V.N."/>
        </authorList>
    </citation>
    <scope>NUCLEOTIDE SEQUENCE</scope>
    <source>
        <strain evidence="4">MO-1</strain>
    </source>
</reference>
<dbReference type="EMBL" id="LO017727">
    <property type="protein sequence ID" value="CRH04441.1"/>
    <property type="molecule type" value="Genomic_DNA"/>
</dbReference>
<evidence type="ECO:0000259" key="1">
    <source>
        <dbReference type="Pfam" id="PF01610"/>
    </source>
</evidence>
<evidence type="ECO:0000313" key="4">
    <source>
        <dbReference type="EMBL" id="CRH04441.1"/>
    </source>
</evidence>
<gene>
    <name evidence="4" type="ORF">MAGMO_0227</name>
</gene>
<protein>
    <submittedName>
        <fullName evidence="4">Transposase</fullName>
    </submittedName>
</protein>
<proteinExistence type="predicted"/>
<dbReference type="Pfam" id="PF14690">
    <property type="entry name" value="Zn_ribbon_ISL3"/>
    <property type="match status" value="1"/>
</dbReference>
<evidence type="ECO:0000259" key="3">
    <source>
        <dbReference type="Pfam" id="PF14690"/>
    </source>
</evidence>
<dbReference type="PANTHER" id="PTHR33498">
    <property type="entry name" value="TRANSPOSASE FOR INSERTION SEQUENCE ELEMENT IS1557"/>
    <property type="match status" value="1"/>
</dbReference>
<accession>A0A1S7LEQ5</accession>
<dbReference type="Pfam" id="PF13542">
    <property type="entry name" value="HTH_Tnp_ISL3"/>
    <property type="match status" value="1"/>
</dbReference>
<dbReference type="NCBIfam" id="NF033550">
    <property type="entry name" value="transpos_ISL3"/>
    <property type="match status" value="1"/>
</dbReference>
<dbReference type="InterPro" id="IPR002560">
    <property type="entry name" value="Transposase_DDE"/>
</dbReference>
<feature type="domain" description="Transposase IS204/IS1001/IS1096/IS1165 helix-turn-helix" evidence="2">
    <location>
        <begin position="135"/>
        <end position="184"/>
    </location>
</feature>
<evidence type="ECO:0000259" key="2">
    <source>
        <dbReference type="Pfam" id="PF13542"/>
    </source>
</evidence>
<dbReference type="PANTHER" id="PTHR33498:SF1">
    <property type="entry name" value="TRANSPOSASE FOR INSERTION SEQUENCE ELEMENT IS1557"/>
    <property type="match status" value="1"/>
</dbReference>
<dbReference type="InterPro" id="IPR029261">
    <property type="entry name" value="Transposase_Znf"/>
</dbReference>